<keyword evidence="1" id="KW-1133">Transmembrane helix</keyword>
<organism evidence="2 3">
    <name type="scientific">Cardiocondyla obscurior</name>
    <dbReference type="NCBI Taxonomy" id="286306"/>
    <lineage>
        <taxon>Eukaryota</taxon>
        <taxon>Metazoa</taxon>
        <taxon>Ecdysozoa</taxon>
        <taxon>Arthropoda</taxon>
        <taxon>Hexapoda</taxon>
        <taxon>Insecta</taxon>
        <taxon>Pterygota</taxon>
        <taxon>Neoptera</taxon>
        <taxon>Endopterygota</taxon>
        <taxon>Hymenoptera</taxon>
        <taxon>Apocrita</taxon>
        <taxon>Aculeata</taxon>
        <taxon>Formicoidea</taxon>
        <taxon>Formicidae</taxon>
        <taxon>Myrmicinae</taxon>
        <taxon>Cardiocondyla</taxon>
    </lineage>
</organism>
<name>A0AAW2FQT7_9HYME</name>
<evidence type="ECO:0000313" key="2">
    <source>
        <dbReference type="EMBL" id="KAL0118329.1"/>
    </source>
</evidence>
<gene>
    <name evidence="2" type="ORF">PUN28_009164</name>
</gene>
<sequence length="85" mass="9729">MLPFAFVHKSRISLAVILTSKPVDIRLINAACKRLMEANNLKVIRTAIRRNLLSVLFPTVVVFAIYADLKRTANWKHQLAEQQKN</sequence>
<proteinExistence type="predicted"/>
<evidence type="ECO:0000313" key="3">
    <source>
        <dbReference type="Proteomes" id="UP001430953"/>
    </source>
</evidence>
<keyword evidence="3" id="KW-1185">Reference proteome</keyword>
<feature type="transmembrane region" description="Helical" evidence="1">
    <location>
        <begin position="52"/>
        <end position="69"/>
    </location>
</feature>
<comment type="caution">
    <text evidence="2">The sequence shown here is derived from an EMBL/GenBank/DDBJ whole genome shotgun (WGS) entry which is preliminary data.</text>
</comment>
<accession>A0AAW2FQT7</accession>
<keyword evidence="1" id="KW-0812">Transmembrane</keyword>
<evidence type="ECO:0000256" key="1">
    <source>
        <dbReference type="SAM" id="Phobius"/>
    </source>
</evidence>
<dbReference type="Proteomes" id="UP001430953">
    <property type="component" value="Unassembled WGS sequence"/>
</dbReference>
<protein>
    <submittedName>
        <fullName evidence="2">Uncharacterized protein</fullName>
    </submittedName>
</protein>
<keyword evidence="1" id="KW-0472">Membrane</keyword>
<dbReference type="EMBL" id="JADYXP020000008">
    <property type="protein sequence ID" value="KAL0118329.1"/>
    <property type="molecule type" value="Genomic_DNA"/>
</dbReference>
<dbReference type="AlphaFoldDB" id="A0AAW2FQT7"/>
<reference evidence="2 3" key="1">
    <citation type="submission" date="2023-03" db="EMBL/GenBank/DDBJ databases">
        <title>High recombination rates correlate with genetic variation in Cardiocondyla obscurior ants.</title>
        <authorList>
            <person name="Errbii M."/>
        </authorList>
    </citation>
    <scope>NUCLEOTIDE SEQUENCE [LARGE SCALE GENOMIC DNA]</scope>
    <source>
        <strain evidence="2">Alpha-2009</strain>
        <tissue evidence="2">Whole body</tissue>
    </source>
</reference>